<dbReference type="GO" id="GO:0003677">
    <property type="term" value="F:DNA binding"/>
    <property type="evidence" value="ECO:0007669"/>
    <property type="project" value="UniProtKB-KW"/>
</dbReference>
<dbReference type="Gene3D" id="1.10.10.10">
    <property type="entry name" value="Winged helix-like DNA-binding domain superfamily/Winged helix DNA-binding domain"/>
    <property type="match status" value="1"/>
</dbReference>
<dbReference type="Pfam" id="PF01047">
    <property type="entry name" value="MarR"/>
    <property type="match status" value="1"/>
</dbReference>
<evidence type="ECO:0000313" key="2">
    <source>
        <dbReference type="EMBL" id="MBB3042595.1"/>
    </source>
</evidence>
<comment type="caution">
    <text evidence="2">The sequence shown here is derived from an EMBL/GenBank/DDBJ whole genome shotgun (WGS) entry which is preliminary data.</text>
</comment>
<dbReference type="EMBL" id="JACHWR010000002">
    <property type="protein sequence ID" value="MBB3042595.1"/>
    <property type="molecule type" value="Genomic_DNA"/>
</dbReference>
<dbReference type="PROSITE" id="PS50995">
    <property type="entry name" value="HTH_MARR_2"/>
    <property type="match status" value="1"/>
</dbReference>
<accession>A0A7W4VVN7</accession>
<dbReference type="PANTHER" id="PTHR39515">
    <property type="entry name" value="CONSERVED PROTEIN"/>
    <property type="match status" value="1"/>
</dbReference>
<dbReference type="GO" id="GO:0003700">
    <property type="term" value="F:DNA-binding transcription factor activity"/>
    <property type="evidence" value="ECO:0007669"/>
    <property type="project" value="InterPro"/>
</dbReference>
<proteinExistence type="predicted"/>
<gene>
    <name evidence="2" type="ORF">FHU40_002413</name>
</gene>
<protein>
    <submittedName>
        <fullName evidence="2">DNA-binding MarR family transcriptional regulator</fullName>
    </submittedName>
</protein>
<evidence type="ECO:0000259" key="1">
    <source>
        <dbReference type="PROSITE" id="PS50995"/>
    </source>
</evidence>
<dbReference type="InterPro" id="IPR052526">
    <property type="entry name" value="HTH-type_Bedaq_tolerance"/>
</dbReference>
<dbReference type="PRINTS" id="PR00598">
    <property type="entry name" value="HTHMARR"/>
</dbReference>
<dbReference type="InterPro" id="IPR000835">
    <property type="entry name" value="HTH_MarR-typ"/>
</dbReference>
<dbReference type="Proteomes" id="UP000589626">
    <property type="component" value="Unassembled WGS sequence"/>
</dbReference>
<sequence length="152" mass="17066">MALPSEVSTSEPLPARLDTLRLAIVRIERKLRKSAGAEVTPSQLSALSVLHRTGPMRLSELAEREQVSKPTVTRLVGRLEEKDLVERIPDDTDARSQTVRLTPTGLRLVESAAERSNDYLRQRVGELEERELERLLDAVEILQRLAGPRPRA</sequence>
<keyword evidence="3" id="KW-1185">Reference proteome</keyword>
<evidence type="ECO:0000313" key="3">
    <source>
        <dbReference type="Proteomes" id="UP000589626"/>
    </source>
</evidence>
<name>A0A7W4VVN7_9ACTN</name>
<dbReference type="SMART" id="SM00347">
    <property type="entry name" value="HTH_MARR"/>
    <property type="match status" value="1"/>
</dbReference>
<organism evidence="2 3">
    <name type="scientific">Nocardioides soli</name>
    <dbReference type="NCBI Taxonomy" id="1036020"/>
    <lineage>
        <taxon>Bacteria</taxon>
        <taxon>Bacillati</taxon>
        <taxon>Actinomycetota</taxon>
        <taxon>Actinomycetes</taxon>
        <taxon>Propionibacteriales</taxon>
        <taxon>Nocardioidaceae</taxon>
        <taxon>Nocardioides</taxon>
    </lineage>
</organism>
<dbReference type="AlphaFoldDB" id="A0A7W4VVN7"/>
<keyword evidence="2" id="KW-0238">DNA-binding</keyword>
<dbReference type="InterPro" id="IPR036388">
    <property type="entry name" value="WH-like_DNA-bd_sf"/>
</dbReference>
<dbReference type="RefSeq" id="WP_183592545.1">
    <property type="nucleotide sequence ID" value="NZ_JACHWR010000002.1"/>
</dbReference>
<dbReference type="PANTHER" id="PTHR39515:SF2">
    <property type="entry name" value="HTH-TYPE TRANSCRIPTIONAL REGULATOR RV0880"/>
    <property type="match status" value="1"/>
</dbReference>
<reference evidence="2 3" key="1">
    <citation type="submission" date="2020-08" db="EMBL/GenBank/DDBJ databases">
        <title>Sequencing the genomes of 1000 actinobacteria strains.</title>
        <authorList>
            <person name="Klenk H.-P."/>
        </authorList>
    </citation>
    <scope>NUCLEOTIDE SEQUENCE [LARGE SCALE GENOMIC DNA]</scope>
    <source>
        <strain evidence="2 3">DSM 105498</strain>
    </source>
</reference>
<dbReference type="SUPFAM" id="SSF46785">
    <property type="entry name" value="Winged helix' DNA-binding domain"/>
    <property type="match status" value="1"/>
</dbReference>
<feature type="domain" description="HTH marR-type" evidence="1">
    <location>
        <begin position="10"/>
        <end position="144"/>
    </location>
</feature>
<dbReference type="InterPro" id="IPR036390">
    <property type="entry name" value="WH_DNA-bd_sf"/>
</dbReference>